<evidence type="ECO:0000313" key="7">
    <source>
        <dbReference type="Proteomes" id="UP000664779"/>
    </source>
</evidence>
<evidence type="ECO:0000313" key="6">
    <source>
        <dbReference type="EMBL" id="MBO0343985.1"/>
    </source>
</evidence>
<keyword evidence="4" id="KW-0804">Transcription</keyword>
<name>A0A939J3R8_9HYPH</name>
<dbReference type="InterPro" id="IPR036390">
    <property type="entry name" value="WH_DNA-bd_sf"/>
</dbReference>
<dbReference type="GO" id="GO:0003700">
    <property type="term" value="F:DNA-binding transcription factor activity"/>
    <property type="evidence" value="ECO:0007669"/>
    <property type="project" value="InterPro"/>
</dbReference>
<dbReference type="Proteomes" id="UP000664779">
    <property type="component" value="Unassembled WGS sequence"/>
</dbReference>
<dbReference type="PROSITE" id="PS50931">
    <property type="entry name" value="HTH_LYSR"/>
    <property type="match status" value="1"/>
</dbReference>
<dbReference type="PANTHER" id="PTHR30537">
    <property type="entry name" value="HTH-TYPE TRANSCRIPTIONAL REGULATOR"/>
    <property type="match status" value="1"/>
</dbReference>
<proteinExistence type="inferred from homology"/>
<comment type="similarity">
    <text evidence="1">Belongs to the LysR transcriptional regulatory family.</text>
</comment>
<evidence type="ECO:0000256" key="3">
    <source>
        <dbReference type="ARBA" id="ARBA00023125"/>
    </source>
</evidence>
<dbReference type="InterPro" id="IPR005119">
    <property type="entry name" value="LysR_subst-bd"/>
</dbReference>
<dbReference type="PANTHER" id="PTHR30537:SF26">
    <property type="entry name" value="GLYCINE CLEAVAGE SYSTEM TRANSCRIPTIONAL ACTIVATOR"/>
    <property type="match status" value="1"/>
</dbReference>
<dbReference type="InterPro" id="IPR058163">
    <property type="entry name" value="LysR-type_TF_proteobact-type"/>
</dbReference>
<dbReference type="Gene3D" id="3.40.190.10">
    <property type="entry name" value="Periplasmic binding protein-like II"/>
    <property type="match status" value="2"/>
</dbReference>
<dbReference type="InterPro" id="IPR000847">
    <property type="entry name" value="LysR_HTH_N"/>
</dbReference>
<protein>
    <submittedName>
        <fullName evidence="6">LysR family transcriptional regulator</fullName>
    </submittedName>
</protein>
<dbReference type="AlphaFoldDB" id="A0A939J3R8"/>
<dbReference type="Pfam" id="PF03466">
    <property type="entry name" value="LysR_substrate"/>
    <property type="match status" value="1"/>
</dbReference>
<gene>
    <name evidence="6" type="ORF">J0X15_02035</name>
</gene>
<keyword evidence="7" id="KW-1185">Reference proteome</keyword>
<accession>A0A939J3R8</accession>
<dbReference type="SUPFAM" id="SSF53850">
    <property type="entry name" value="Periplasmic binding protein-like II"/>
    <property type="match status" value="1"/>
</dbReference>
<dbReference type="PRINTS" id="PR00039">
    <property type="entry name" value="HTHLYSR"/>
</dbReference>
<keyword evidence="2" id="KW-0805">Transcription regulation</keyword>
<organism evidence="6 7">
    <name type="scientific">Roseibium limicola</name>
    <dbReference type="NCBI Taxonomy" id="2816037"/>
    <lineage>
        <taxon>Bacteria</taxon>
        <taxon>Pseudomonadati</taxon>
        <taxon>Pseudomonadota</taxon>
        <taxon>Alphaproteobacteria</taxon>
        <taxon>Hyphomicrobiales</taxon>
        <taxon>Stappiaceae</taxon>
        <taxon>Roseibium</taxon>
    </lineage>
</organism>
<dbReference type="EMBL" id="JAFLNF010000001">
    <property type="protein sequence ID" value="MBO0343985.1"/>
    <property type="molecule type" value="Genomic_DNA"/>
</dbReference>
<dbReference type="Pfam" id="PF00126">
    <property type="entry name" value="HTH_1"/>
    <property type="match status" value="1"/>
</dbReference>
<comment type="caution">
    <text evidence="6">The sequence shown here is derived from an EMBL/GenBank/DDBJ whole genome shotgun (WGS) entry which is preliminary data.</text>
</comment>
<reference evidence="6" key="1">
    <citation type="submission" date="2021-03" db="EMBL/GenBank/DDBJ databases">
        <title>Roseibium sp. CAU 1637 isolated from Incheon.</title>
        <authorList>
            <person name="Kim W."/>
        </authorList>
    </citation>
    <scope>NUCLEOTIDE SEQUENCE</scope>
    <source>
        <strain evidence="6">CAU 1637</strain>
    </source>
</reference>
<dbReference type="GO" id="GO:0043565">
    <property type="term" value="F:sequence-specific DNA binding"/>
    <property type="evidence" value="ECO:0007669"/>
    <property type="project" value="TreeGrafter"/>
</dbReference>
<evidence type="ECO:0000256" key="1">
    <source>
        <dbReference type="ARBA" id="ARBA00009437"/>
    </source>
</evidence>
<dbReference type="GO" id="GO:0006351">
    <property type="term" value="P:DNA-templated transcription"/>
    <property type="evidence" value="ECO:0007669"/>
    <property type="project" value="TreeGrafter"/>
</dbReference>
<evidence type="ECO:0000256" key="2">
    <source>
        <dbReference type="ARBA" id="ARBA00023015"/>
    </source>
</evidence>
<evidence type="ECO:0000259" key="5">
    <source>
        <dbReference type="PROSITE" id="PS50931"/>
    </source>
</evidence>
<keyword evidence="3" id="KW-0238">DNA-binding</keyword>
<dbReference type="Gene3D" id="1.10.10.10">
    <property type="entry name" value="Winged helix-like DNA-binding domain superfamily/Winged helix DNA-binding domain"/>
    <property type="match status" value="1"/>
</dbReference>
<evidence type="ECO:0000256" key="4">
    <source>
        <dbReference type="ARBA" id="ARBA00023163"/>
    </source>
</evidence>
<dbReference type="RefSeq" id="WP_206937823.1">
    <property type="nucleotide sequence ID" value="NZ_JAFLNF010000001.1"/>
</dbReference>
<feature type="domain" description="HTH lysR-type" evidence="5">
    <location>
        <begin position="9"/>
        <end position="62"/>
    </location>
</feature>
<dbReference type="InterPro" id="IPR036388">
    <property type="entry name" value="WH-like_DNA-bd_sf"/>
</dbReference>
<sequence>MTKLPHVIWLRSFEAAARHSSFSAAAEELNLTPAAVSHQIRLLEDHLGVQLFKRRARGVSLTDLGQAYSQPIRKSFQEMQHATQGLFQVNRKKRLRVRASISYAALILAPRLHEFQKLHPDIEVELSTAVWSDPMTESTIDADIRYGMGDWDNQTCWKLSHEFATVVCHPDFAKSLGSPLTIEKVAASDVVQVIGSEIEWVRLSEHFGLNLPLPASSTKADSALIALQLIASGTGAAIIHESFAQQYIDSGLLVSPFEYRLPMRQSYFLAIKHNDLDREELVKFQTWMTSFQ</sequence>
<dbReference type="FunFam" id="1.10.10.10:FF:000038">
    <property type="entry name" value="Glycine cleavage system transcriptional activator"/>
    <property type="match status" value="1"/>
</dbReference>
<dbReference type="SUPFAM" id="SSF46785">
    <property type="entry name" value="Winged helix' DNA-binding domain"/>
    <property type="match status" value="1"/>
</dbReference>